<dbReference type="AlphaFoldDB" id="A0A1T4JVN2"/>
<dbReference type="Proteomes" id="UP000243297">
    <property type="component" value="Unassembled WGS sequence"/>
</dbReference>
<evidence type="ECO:0000313" key="2">
    <source>
        <dbReference type="EMBL" id="SJZ34218.1"/>
    </source>
</evidence>
<dbReference type="RefSeq" id="WP_159443665.1">
    <property type="nucleotide sequence ID" value="NZ_FUWY01000001.1"/>
</dbReference>
<name>A0A1T4JVN2_9FIRM</name>
<protein>
    <submittedName>
        <fullName evidence="2">Uncharacterized protein</fullName>
    </submittedName>
</protein>
<keyword evidence="1" id="KW-0812">Transmembrane</keyword>
<organism evidence="2 3">
    <name type="scientific">Anaerorhabdus furcosa</name>
    <dbReference type="NCBI Taxonomy" id="118967"/>
    <lineage>
        <taxon>Bacteria</taxon>
        <taxon>Bacillati</taxon>
        <taxon>Bacillota</taxon>
        <taxon>Erysipelotrichia</taxon>
        <taxon>Erysipelotrichales</taxon>
        <taxon>Erysipelotrichaceae</taxon>
        <taxon>Anaerorhabdus</taxon>
    </lineage>
</organism>
<gene>
    <name evidence="2" type="ORF">SAMN02745191_0117</name>
</gene>
<evidence type="ECO:0000313" key="3">
    <source>
        <dbReference type="Proteomes" id="UP000243297"/>
    </source>
</evidence>
<sequence>MKEILQEYGGFILSIVLIGALILNLKNGFIGKINENITAQLDKIAEIGD</sequence>
<accession>A0A1T4JVN2</accession>
<proteinExistence type="predicted"/>
<feature type="transmembrane region" description="Helical" evidence="1">
    <location>
        <begin position="6"/>
        <end position="25"/>
    </location>
</feature>
<dbReference type="EMBL" id="FUWY01000001">
    <property type="protein sequence ID" value="SJZ34218.1"/>
    <property type="molecule type" value="Genomic_DNA"/>
</dbReference>
<reference evidence="3" key="1">
    <citation type="submission" date="2017-02" db="EMBL/GenBank/DDBJ databases">
        <authorList>
            <person name="Varghese N."/>
            <person name="Submissions S."/>
        </authorList>
    </citation>
    <scope>NUCLEOTIDE SEQUENCE [LARGE SCALE GENOMIC DNA]</scope>
    <source>
        <strain evidence="3">ATCC 25662</strain>
    </source>
</reference>
<evidence type="ECO:0000256" key="1">
    <source>
        <dbReference type="SAM" id="Phobius"/>
    </source>
</evidence>
<keyword evidence="1" id="KW-1133">Transmembrane helix</keyword>
<dbReference type="STRING" id="118967.SAMN02745191_0117"/>
<keyword evidence="1" id="KW-0472">Membrane</keyword>
<keyword evidence="3" id="KW-1185">Reference proteome</keyword>